<proteinExistence type="predicted"/>
<dbReference type="EMBL" id="PNYA01000034">
    <property type="protein sequence ID" value="PMS15176.1"/>
    <property type="molecule type" value="Genomic_DNA"/>
</dbReference>
<dbReference type="AlphaFoldDB" id="A0A2N7VDE0"/>
<evidence type="ECO:0000313" key="2">
    <source>
        <dbReference type="EMBL" id="PMS15176.1"/>
    </source>
</evidence>
<feature type="transmembrane region" description="Helical" evidence="1">
    <location>
        <begin position="56"/>
        <end position="78"/>
    </location>
</feature>
<keyword evidence="1" id="KW-1133">Transmembrane helix</keyword>
<keyword evidence="3" id="KW-1185">Reference proteome</keyword>
<sequence length="98" mass="9996">MNGWLAFAASLGAAASAWRASPAAVPSGAVHRRLASGLAASFALLAAVQWIEAQGWLAGLCATCVSIGVSCCAMPFAVEATRRLAIRRMGGDKCRCAS</sequence>
<dbReference type="RefSeq" id="WP_102648708.1">
    <property type="nucleotide sequence ID" value="NZ_PNYA01000034.1"/>
</dbReference>
<evidence type="ECO:0000313" key="3">
    <source>
        <dbReference type="Proteomes" id="UP000235616"/>
    </source>
</evidence>
<accession>A0A2N7VDE0</accession>
<organism evidence="2 3">
    <name type="scientific">Trinickia dabaoshanensis</name>
    <dbReference type="NCBI Taxonomy" id="564714"/>
    <lineage>
        <taxon>Bacteria</taxon>
        <taxon>Pseudomonadati</taxon>
        <taxon>Pseudomonadota</taxon>
        <taxon>Betaproteobacteria</taxon>
        <taxon>Burkholderiales</taxon>
        <taxon>Burkholderiaceae</taxon>
        <taxon>Trinickia</taxon>
    </lineage>
</organism>
<keyword evidence="1" id="KW-0812">Transmembrane</keyword>
<name>A0A2N7VDE0_9BURK</name>
<comment type="caution">
    <text evidence="2">The sequence shown here is derived from an EMBL/GenBank/DDBJ whole genome shotgun (WGS) entry which is preliminary data.</text>
</comment>
<keyword evidence="1" id="KW-0472">Membrane</keyword>
<gene>
    <name evidence="2" type="ORF">C0Z18_28055</name>
</gene>
<protein>
    <submittedName>
        <fullName evidence="2">Uncharacterized protein</fullName>
    </submittedName>
</protein>
<reference evidence="2 3" key="1">
    <citation type="submission" date="2018-01" db="EMBL/GenBank/DDBJ databases">
        <title>Whole genome analyses suggest that Burkholderia sensu lato contains two further novel genera in the rhizoxinica-symbiotica group Mycetohabitans gen. nov., and Trinickia gen. nov.: implications for the evolution of diazotrophy and nodulation in the Burkholderiaceae.</title>
        <authorList>
            <person name="Estrada-de los Santos P."/>
            <person name="Palmer M."/>
            <person name="Chavez-Ramirez B."/>
            <person name="Beukes C."/>
            <person name="Steenkamp E.T."/>
            <person name="Hirsch A.M."/>
            <person name="Manyaka P."/>
            <person name="Maluk M."/>
            <person name="Lafos M."/>
            <person name="Crook M."/>
            <person name="Gross E."/>
            <person name="Simon M.F."/>
            <person name="Bueno dos Reis Junior F."/>
            <person name="Poole P.S."/>
            <person name="Venter S.N."/>
            <person name="James E.K."/>
        </authorList>
    </citation>
    <scope>NUCLEOTIDE SEQUENCE [LARGE SCALE GENOMIC DNA]</scope>
    <source>
        <strain evidence="2 3">GIMN1.004</strain>
    </source>
</reference>
<dbReference type="Proteomes" id="UP000235616">
    <property type="component" value="Unassembled WGS sequence"/>
</dbReference>
<evidence type="ECO:0000256" key="1">
    <source>
        <dbReference type="SAM" id="Phobius"/>
    </source>
</evidence>